<dbReference type="SUPFAM" id="SSF53474">
    <property type="entry name" value="alpha/beta-Hydrolases"/>
    <property type="match status" value="2"/>
</dbReference>
<accession>A0AAQ3MEE2</accession>
<organism evidence="2 3">
    <name type="scientific">Vigna mungo</name>
    <name type="common">Black gram</name>
    <name type="synonym">Phaseolus mungo</name>
    <dbReference type="NCBI Taxonomy" id="3915"/>
    <lineage>
        <taxon>Eukaryota</taxon>
        <taxon>Viridiplantae</taxon>
        <taxon>Streptophyta</taxon>
        <taxon>Embryophyta</taxon>
        <taxon>Tracheophyta</taxon>
        <taxon>Spermatophyta</taxon>
        <taxon>Magnoliopsida</taxon>
        <taxon>eudicotyledons</taxon>
        <taxon>Gunneridae</taxon>
        <taxon>Pentapetalae</taxon>
        <taxon>rosids</taxon>
        <taxon>fabids</taxon>
        <taxon>Fabales</taxon>
        <taxon>Fabaceae</taxon>
        <taxon>Papilionoideae</taxon>
        <taxon>50 kb inversion clade</taxon>
        <taxon>NPAAA clade</taxon>
        <taxon>indigoferoid/millettioid clade</taxon>
        <taxon>Phaseoleae</taxon>
        <taxon>Vigna</taxon>
    </lineage>
</organism>
<dbReference type="InterPro" id="IPR029058">
    <property type="entry name" value="AB_hydrolase_fold"/>
</dbReference>
<keyword evidence="3" id="KW-1185">Reference proteome</keyword>
<sequence>MSDRGAERRITIRNNHGENLVGILHNSASVSLVIVCHGFQSSKERIPMVNLADALEKDGISAFRFDFAGNGSDYTNKRDKKKSSMELSCLIPQQIPVSMYWKIRGGCGGKGKPNLFNLLCQRKLLKDCTLPSAIVNYTFKVTLGCTVESEGSFQYGNYYREVEDLRAVVQHFREQKYVITAIVGHSKGGNVALFYASKYKDIHIVVNISGRFNLVRGMEGRLGKRFIQKIKQDGYIDVKNKRGKIMYRVTEESLMDRLSTITHLDCLLIPQDCRVLTIHGSMDETVPAEDALDFDKFIYNHELCIIEGADHEFSSHQDKLSSLVLEFIKTHADKDKDTSKQAKIHSRL</sequence>
<dbReference type="Pfam" id="PF00326">
    <property type="entry name" value="Peptidase_S9"/>
    <property type="match status" value="1"/>
</dbReference>
<dbReference type="InterPro" id="IPR001375">
    <property type="entry name" value="Peptidase_S9_cat"/>
</dbReference>
<dbReference type="PANTHER" id="PTHR42886">
    <property type="entry name" value="RE40534P-RELATED"/>
    <property type="match status" value="1"/>
</dbReference>
<dbReference type="GO" id="GO:0008236">
    <property type="term" value="F:serine-type peptidase activity"/>
    <property type="evidence" value="ECO:0007669"/>
    <property type="project" value="InterPro"/>
</dbReference>
<dbReference type="Proteomes" id="UP001374535">
    <property type="component" value="Chromosome 11"/>
</dbReference>
<reference evidence="2 3" key="1">
    <citation type="journal article" date="2023" name="Life. Sci Alliance">
        <title>Evolutionary insights into 3D genome organization and epigenetic landscape of Vigna mungo.</title>
        <authorList>
            <person name="Junaid A."/>
            <person name="Singh B."/>
            <person name="Bhatia S."/>
        </authorList>
    </citation>
    <scope>NUCLEOTIDE SEQUENCE [LARGE SCALE GENOMIC DNA]</scope>
    <source>
        <strain evidence="2">Urdbean</strain>
    </source>
</reference>
<dbReference type="PANTHER" id="PTHR42886:SF38">
    <property type="entry name" value="ALPHA_BETA-HYDROLASES SUPERFAMILY PROTEIN"/>
    <property type="match status" value="1"/>
</dbReference>
<evidence type="ECO:0000313" key="3">
    <source>
        <dbReference type="Proteomes" id="UP001374535"/>
    </source>
</evidence>
<evidence type="ECO:0000313" key="2">
    <source>
        <dbReference type="EMBL" id="WVY89574.1"/>
    </source>
</evidence>
<dbReference type="AlphaFoldDB" id="A0AAQ3MEE2"/>
<protein>
    <recommendedName>
        <fullName evidence="1">Peptidase S9 prolyl oligopeptidase catalytic domain-containing protein</fullName>
    </recommendedName>
</protein>
<dbReference type="Gene3D" id="3.40.50.1820">
    <property type="entry name" value="alpha/beta hydrolase"/>
    <property type="match status" value="2"/>
</dbReference>
<feature type="domain" description="Peptidase S9 prolyl oligopeptidase catalytic" evidence="1">
    <location>
        <begin position="153"/>
        <end position="333"/>
    </location>
</feature>
<gene>
    <name evidence="2" type="ORF">V8G54_035088</name>
</gene>
<proteinExistence type="predicted"/>
<dbReference type="GO" id="GO:0006508">
    <property type="term" value="P:proteolysis"/>
    <property type="evidence" value="ECO:0007669"/>
    <property type="project" value="InterPro"/>
</dbReference>
<evidence type="ECO:0000259" key="1">
    <source>
        <dbReference type="Pfam" id="PF00326"/>
    </source>
</evidence>
<dbReference type="EMBL" id="CP144690">
    <property type="protein sequence ID" value="WVY89574.1"/>
    <property type="molecule type" value="Genomic_DNA"/>
</dbReference>
<name>A0AAQ3MEE2_VIGMU</name>